<proteinExistence type="predicted"/>
<dbReference type="InterPro" id="IPR036770">
    <property type="entry name" value="Ankyrin_rpt-contain_sf"/>
</dbReference>
<organism evidence="4 5">
    <name type="scientific">Ramalina farinacea</name>
    <dbReference type="NCBI Taxonomy" id="258253"/>
    <lineage>
        <taxon>Eukaryota</taxon>
        <taxon>Fungi</taxon>
        <taxon>Dikarya</taxon>
        <taxon>Ascomycota</taxon>
        <taxon>Pezizomycotina</taxon>
        <taxon>Lecanoromycetes</taxon>
        <taxon>OSLEUM clade</taxon>
        <taxon>Lecanoromycetidae</taxon>
        <taxon>Lecanorales</taxon>
        <taxon>Lecanorineae</taxon>
        <taxon>Ramalinaceae</taxon>
        <taxon>Ramalina</taxon>
    </lineage>
</organism>
<dbReference type="InterPro" id="IPR051578">
    <property type="entry name" value="GDPD"/>
</dbReference>
<feature type="domain" description="GP-PDE" evidence="3">
    <location>
        <begin position="332"/>
        <end position="657"/>
    </location>
</feature>
<dbReference type="PROSITE" id="PS51704">
    <property type="entry name" value="GP_PDE"/>
    <property type="match status" value="1"/>
</dbReference>
<dbReference type="SMART" id="SM00248">
    <property type="entry name" value="ANK"/>
    <property type="match status" value="3"/>
</dbReference>
<dbReference type="Pfam" id="PF03009">
    <property type="entry name" value="GDPD"/>
    <property type="match status" value="1"/>
</dbReference>
<dbReference type="PROSITE" id="PS50297">
    <property type="entry name" value="ANK_REP_REGION"/>
    <property type="match status" value="1"/>
</dbReference>
<dbReference type="InterPro" id="IPR030395">
    <property type="entry name" value="GP_PDE_dom"/>
</dbReference>
<evidence type="ECO:0000259" key="3">
    <source>
        <dbReference type="PROSITE" id="PS51704"/>
    </source>
</evidence>
<gene>
    <name evidence="4" type="primary">GDE1_1</name>
    <name evidence="4" type="ORF">OHK93_004048</name>
</gene>
<dbReference type="PROSITE" id="PS50088">
    <property type="entry name" value="ANK_REPEAT"/>
    <property type="match status" value="1"/>
</dbReference>
<evidence type="ECO:0000256" key="2">
    <source>
        <dbReference type="PROSITE-ProRule" id="PRU00023"/>
    </source>
</evidence>
<dbReference type="Pfam" id="PF25329">
    <property type="entry name" value="C2_GDE1"/>
    <property type="match status" value="1"/>
</dbReference>
<dbReference type="InterPro" id="IPR002110">
    <property type="entry name" value="Ankyrin_rpt"/>
</dbReference>
<reference evidence="4" key="1">
    <citation type="journal article" date="2023" name="Genome Biol. Evol.">
        <title>First Whole Genome Sequence and Flow Cytometry Genome Size Data for the Lichen-Forming Fungus Ramalina farinacea (Ascomycota).</title>
        <authorList>
            <person name="Llewellyn T."/>
            <person name="Mian S."/>
            <person name="Hill R."/>
            <person name="Leitch I.J."/>
            <person name="Gaya E."/>
        </authorList>
    </citation>
    <scope>NUCLEOTIDE SEQUENCE</scope>
    <source>
        <strain evidence="4">LIQ254RAFAR</strain>
    </source>
</reference>
<protein>
    <submittedName>
        <fullName evidence="4">Glycerophosphocholine phosphodiesterase</fullName>
        <ecNumber evidence="4">3.1.4.46</ecNumber>
    </submittedName>
</protein>
<name>A0AA43QHQ6_9LECA</name>
<dbReference type="GO" id="GO:0046475">
    <property type="term" value="P:glycerophospholipid catabolic process"/>
    <property type="evidence" value="ECO:0007669"/>
    <property type="project" value="TreeGrafter"/>
</dbReference>
<evidence type="ECO:0000256" key="1">
    <source>
        <dbReference type="ARBA" id="ARBA00022801"/>
    </source>
</evidence>
<dbReference type="SUPFAM" id="SSF51695">
    <property type="entry name" value="PLC-like phosphodiesterases"/>
    <property type="match status" value="1"/>
</dbReference>
<evidence type="ECO:0000313" key="5">
    <source>
        <dbReference type="Proteomes" id="UP001161017"/>
    </source>
</evidence>
<dbReference type="Gene3D" id="1.25.40.20">
    <property type="entry name" value="Ankyrin repeat-containing domain"/>
    <property type="match status" value="1"/>
</dbReference>
<dbReference type="Pfam" id="PF12796">
    <property type="entry name" value="Ank_2"/>
    <property type="match status" value="1"/>
</dbReference>
<accession>A0AA43QHQ6</accession>
<dbReference type="Gene3D" id="3.20.20.190">
    <property type="entry name" value="Phosphatidylinositol (PI) phosphodiesterase"/>
    <property type="match status" value="1"/>
</dbReference>
<dbReference type="InterPro" id="IPR057506">
    <property type="entry name" value="C2_GPCPD1"/>
</dbReference>
<sequence>MTVPLPDPSFGESSRKTLLYCAAQDGDENAVRVVLASKAKSHELLNLAETTNGWTPLFVACINGHLPIVRLLLEAGAEQRMCDLAGWTEKEHAVYRGHMKIAVILAAHAAGDYREPASSIILRTGIVRPGELLKCALRGEMRTASRLKPLATTPTCAWTPRDSSQLFVTLGPANTRSDLKPIELTSRLFDHDTNTDHGTTYGMTIKAGGTVSTLEYCVELPIPGDTINKPLQFTAVDPDNVNLIFEIFHNSSSSDRGIQVIGTGVALLKSLRQGLAPRHESLIRSFTIPILENGSMTYIGSVTFSILVITPFRTLSTSPRASPGFWKKDDSTQIVGHRGSGANSTARTNLQIGENTVQSFLTACSLGASCVEFDVQLTKDYFSVIFHDFLVNETGGDIPLHTLTFDQFMHLSRSQAPRSDLLSSAEIRYLERNKINGDRRPRPRSQSVNTYDECRSQDLAERMRYTEEGMQNNIKGNLRGHSIQEPSSTLEQLLTELPESIAFNLEIKHPMLWEAQDRGMELYAMELNFFVDTILTTIFRLCGDRNITLSSFSPEVCILLTCKQQTFPILFINKAGSVPAGDVRAGSLQGAIEFAKAWNLAGIVMLSHPFVMCPRLLTYAKDSGLVVGSYGDLNDEPDCALVSDPRGVKVGEPLVTS</sequence>
<dbReference type="Proteomes" id="UP001161017">
    <property type="component" value="Unassembled WGS sequence"/>
</dbReference>
<dbReference type="PANTHER" id="PTHR22958">
    <property type="entry name" value="GLYCEROPHOSPHORYL DIESTER PHOSPHODIESTERASE"/>
    <property type="match status" value="1"/>
</dbReference>
<dbReference type="AlphaFoldDB" id="A0AA43QHQ6"/>
<dbReference type="GO" id="GO:0047389">
    <property type="term" value="F:glycerophosphocholine phosphodiesterase activity"/>
    <property type="evidence" value="ECO:0007669"/>
    <property type="project" value="TreeGrafter"/>
</dbReference>
<dbReference type="PANTHER" id="PTHR22958:SF1">
    <property type="entry name" value="GLYCEROPHOSPHOCHOLINE PHOSPHODIESTERASE GPCPD1"/>
    <property type="match status" value="1"/>
</dbReference>
<dbReference type="EC" id="3.1.4.46" evidence="4"/>
<keyword evidence="2" id="KW-0040">ANK repeat</keyword>
<comment type="caution">
    <text evidence="4">The sequence shown here is derived from an EMBL/GenBank/DDBJ whole genome shotgun (WGS) entry which is preliminary data.</text>
</comment>
<evidence type="ECO:0000313" key="4">
    <source>
        <dbReference type="EMBL" id="MDI1485859.1"/>
    </source>
</evidence>
<dbReference type="GO" id="GO:0008889">
    <property type="term" value="F:glycerophosphodiester phosphodiesterase activity"/>
    <property type="evidence" value="ECO:0007669"/>
    <property type="project" value="UniProtKB-EC"/>
</dbReference>
<keyword evidence="1 4" id="KW-0378">Hydrolase</keyword>
<dbReference type="InterPro" id="IPR017946">
    <property type="entry name" value="PLC-like_Pdiesterase_TIM-brl"/>
</dbReference>
<dbReference type="EMBL" id="JAPUFD010000002">
    <property type="protein sequence ID" value="MDI1485859.1"/>
    <property type="molecule type" value="Genomic_DNA"/>
</dbReference>
<feature type="repeat" description="ANK" evidence="2">
    <location>
        <begin position="52"/>
        <end position="84"/>
    </location>
</feature>
<dbReference type="SUPFAM" id="SSF48403">
    <property type="entry name" value="Ankyrin repeat"/>
    <property type="match status" value="1"/>
</dbReference>
<keyword evidence="5" id="KW-1185">Reference proteome</keyword>